<dbReference type="AlphaFoldDB" id="A0A645DAS5"/>
<gene>
    <name evidence="1" type="ORF">SDC9_133639</name>
</gene>
<evidence type="ECO:0000313" key="1">
    <source>
        <dbReference type="EMBL" id="MPM86550.1"/>
    </source>
</evidence>
<dbReference type="EMBL" id="VSSQ01034558">
    <property type="protein sequence ID" value="MPM86550.1"/>
    <property type="molecule type" value="Genomic_DNA"/>
</dbReference>
<proteinExistence type="predicted"/>
<name>A0A645DAS5_9ZZZZ</name>
<accession>A0A645DAS5</accession>
<reference evidence="1" key="1">
    <citation type="submission" date="2019-08" db="EMBL/GenBank/DDBJ databases">
        <authorList>
            <person name="Kucharzyk K."/>
            <person name="Murdoch R.W."/>
            <person name="Higgins S."/>
            <person name="Loffler F."/>
        </authorList>
    </citation>
    <scope>NUCLEOTIDE SEQUENCE</scope>
</reference>
<sequence>MPAVTLAAAALETADCVSAADVADGWMAAEAIAAAAVLASRTTAASAAVRVIQ</sequence>
<organism evidence="1">
    <name type="scientific">bioreactor metagenome</name>
    <dbReference type="NCBI Taxonomy" id="1076179"/>
    <lineage>
        <taxon>unclassified sequences</taxon>
        <taxon>metagenomes</taxon>
        <taxon>ecological metagenomes</taxon>
    </lineage>
</organism>
<comment type="caution">
    <text evidence="1">The sequence shown here is derived from an EMBL/GenBank/DDBJ whole genome shotgun (WGS) entry which is preliminary data.</text>
</comment>
<protein>
    <submittedName>
        <fullName evidence="1">Uncharacterized protein</fullName>
    </submittedName>
</protein>